<evidence type="ECO:0000256" key="5">
    <source>
        <dbReference type="ARBA" id="ARBA00023244"/>
    </source>
</evidence>
<reference evidence="11 12" key="1">
    <citation type="journal article" date="2010" name="BMC Genomics">
        <title>Comparative genomics and proteomics of Helicobacter mustelae, an ulcerogenic and carcinogenic gastric pathogen.</title>
        <authorList>
            <person name="O'Toole P.W."/>
            <person name="Snelling W.J."/>
            <person name="Canchaya C."/>
            <person name="Forde B.M."/>
            <person name="Hardie K.R."/>
            <person name="Josenhans C."/>
            <person name="Graham R.L.J."/>
            <person name="McMullan G."/>
            <person name="Parkhill J."/>
            <person name="Belda E."/>
            <person name="Bentley S.D."/>
        </authorList>
    </citation>
    <scope>NUCLEOTIDE SEQUENCE [LARGE SCALE GENOMIC DNA]</scope>
    <source>
        <strain evidence="12">ATCC 43772 / LMG 18044 / NCTC 12198 / 12198</strain>
    </source>
</reference>
<evidence type="ECO:0000256" key="3">
    <source>
        <dbReference type="ARBA" id="ARBA00013109"/>
    </source>
</evidence>
<comment type="catalytic activity">
    <reaction evidence="8 9">
        <text>hydroxymethylbilane = uroporphyrinogen III + H2O</text>
        <dbReference type="Rhea" id="RHEA:18965"/>
        <dbReference type="ChEBI" id="CHEBI:15377"/>
        <dbReference type="ChEBI" id="CHEBI:57308"/>
        <dbReference type="ChEBI" id="CHEBI:57845"/>
        <dbReference type="EC" id="4.2.1.75"/>
    </reaction>
</comment>
<dbReference type="GO" id="GO:0006782">
    <property type="term" value="P:protoporphyrinogen IX biosynthetic process"/>
    <property type="evidence" value="ECO:0007669"/>
    <property type="project" value="UniProtKB-UniRule"/>
</dbReference>
<dbReference type="STRING" id="679897.HMU10140"/>
<dbReference type="GO" id="GO:0004852">
    <property type="term" value="F:uroporphyrinogen-III synthase activity"/>
    <property type="evidence" value="ECO:0007669"/>
    <property type="project" value="UniProtKB-UniRule"/>
</dbReference>
<evidence type="ECO:0000259" key="10">
    <source>
        <dbReference type="Pfam" id="PF02602"/>
    </source>
</evidence>
<keyword evidence="12" id="KW-1185">Reference proteome</keyword>
<organism evidence="11 12">
    <name type="scientific">Helicobacter mustelae (strain ATCC 43772 / CCUG 25715 / CIP 103759 / LMG 18044 / NCTC 12198 / R85-136P)</name>
    <name type="common">Campylobacter mustelae</name>
    <dbReference type="NCBI Taxonomy" id="679897"/>
    <lineage>
        <taxon>Bacteria</taxon>
        <taxon>Pseudomonadati</taxon>
        <taxon>Campylobacterota</taxon>
        <taxon>Epsilonproteobacteria</taxon>
        <taxon>Campylobacterales</taxon>
        <taxon>Helicobacteraceae</taxon>
        <taxon>Helicobacter</taxon>
    </lineage>
</organism>
<evidence type="ECO:0000256" key="2">
    <source>
        <dbReference type="ARBA" id="ARBA00008133"/>
    </source>
</evidence>
<feature type="domain" description="Tetrapyrrole biosynthesis uroporphyrinogen III synthase" evidence="10">
    <location>
        <begin position="27"/>
        <end position="214"/>
    </location>
</feature>
<keyword evidence="5 9" id="KW-0627">Porphyrin biosynthesis</keyword>
<keyword evidence="4 9" id="KW-0456">Lyase</keyword>
<evidence type="ECO:0000256" key="8">
    <source>
        <dbReference type="ARBA" id="ARBA00048617"/>
    </source>
</evidence>
<name>D3UIE8_HELM1</name>
<accession>D3UIE8</accession>
<dbReference type="Proteomes" id="UP000001522">
    <property type="component" value="Chromosome"/>
</dbReference>
<dbReference type="GO" id="GO:0006780">
    <property type="term" value="P:uroporphyrinogen III biosynthetic process"/>
    <property type="evidence" value="ECO:0007669"/>
    <property type="project" value="UniProtKB-UniRule"/>
</dbReference>
<evidence type="ECO:0000256" key="4">
    <source>
        <dbReference type="ARBA" id="ARBA00023239"/>
    </source>
</evidence>
<dbReference type="CDD" id="cd06578">
    <property type="entry name" value="HemD"/>
    <property type="match status" value="1"/>
</dbReference>
<dbReference type="InterPro" id="IPR036108">
    <property type="entry name" value="4pyrrol_syn_uPrphyn_synt_sf"/>
</dbReference>
<dbReference type="EMBL" id="FN555004">
    <property type="protein sequence ID" value="CBG40271.1"/>
    <property type="molecule type" value="Genomic_DNA"/>
</dbReference>
<dbReference type="Pfam" id="PF02602">
    <property type="entry name" value="HEM4"/>
    <property type="match status" value="1"/>
</dbReference>
<gene>
    <name evidence="11" type="primary">hemD</name>
    <name evidence="11" type="ordered locus">HMU10140</name>
</gene>
<dbReference type="InterPro" id="IPR003754">
    <property type="entry name" value="4pyrrol_synth_uPrphyn_synth"/>
</dbReference>
<evidence type="ECO:0000256" key="9">
    <source>
        <dbReference type="RuleBase" id="RU366031"/>
    </source>
</evidence>
<proteinExistence type="inferred from homology"/>
<evidence type="ECO:0000313" key="12">
    <source>
        <dbReference type="Proteomes" id="UP000001522"/>
    </source>
</evidence>
<dbReference type="RefSeq" id="WP_013023343.1">
    <property type="nucleotide sequence ID" value="NC_013949.1"/>
</dbReference>
<comment type="similarity">
    <text evidence="2 9">Belongs to the uroporphyrinogen-III synthase family.</text>
</comment>
<dbReference type="PANTHER" id="PTHR38042">
    <property type="entry name" value="UROPORPHYRINOGEN-III SYNTHASE, CHLOROPLASTIC"/>
    <property type="match status" value="1"/>
</dbReference>
<dbReference type="HOGENOM" id="CLU_080916_0_0_7"/>
<dbReference type="KEGG" id="hms:HMU10140"/>
<dbReference type="EC" id="4.2.1.75" evidence="3 9"/>
<dbReference type="PANTHER" id="PTHR38042:SF1">
    <property type="entry name" value="UROPORPHYRINOGEN-III SYNTHASE, CHLOROPLASTIC"/>
    <property type="match status" value="1"/>
</dbReference>
<sequence>MRKIVLVSSKPHADVETLVVNEIEHLDMLDSLRELRGDFDALVLTSKNAAQSLQQNIKKYPQFEYLKKIPAYAIGESSAQTLGEHGFCVEYVGKDSHGSGFADEIIPMLRGKKVLYFRAKKIVSKLDERLQAARIILKQIVAYENKRNNTHILPKPKPKSILIFTAPSHYLSFVQNFSWDGSYIAIAIGLTTFSVFDEEIEAFVSPRQDIQSCIHFAKEIALRLP</sequence>
<dbReference type="SUPFAM" id="SSF69618">
    <property type="entry name" value="HemD-like"/>
    <property type="match status" value="1"/>
</dbReference>
<evidence type="ECO:0000256" key="6">
    <source>
        <dbReference type="ARBA" id="ARBA00037589"/>
    </source>
</evidence>
<comment type="function">
    <text evidence="6 9">Catalyzes cyclization of the linear tetrapyrrole, hydroxymethylbilane, to the macrocyclic uroporphyrinogen III.</text>
</comment>
<evidence type="ECO:0000256" key="1">
    <source>
        <dbReference type="ARBA" id="ARBA00004772"/>
    </source>
</evidence>
<protein>
    <recommendedName>
        <fullName evidence="7 9">Uroporphyrinogen-III synthase</fullName>
        <ecNumber evidence="3 9">4.2.1.75</ecNumber>
    </recommendedName>
</protein>
<evidence type="ECO:0000256" key="7">
    <source>
        <dbReference type="ARBA" id="ARBA00040167"/>
    </source>
</evidence>
<dbReference type="InterPro" id="IPR039793">
    <property type="entry name" value="UROS/Hem4"/>
</dbReference>
<evidence type="ECO:0000313" key="11">
    <source>
        <dbReference type="EMBL" id="CBG40271.1"/>
    </source>
</evidence>
<dbReference type="AlphaFoldDB" id="D3UIE8"/>
<dbReference type="Gene3D" id="3.40.50.10090">
    <property type="match status" value="2"/>
</dbReference>
<dbReference type="eggNOG" id="COG1587">
    <property type="taxonomic scope" value="Bacteria"/>
</dbReference>
<comment type="pathway">
    <text evidence="1 9">Porphyrin-containing compound metabolism; protoporphyrin-IX biosynthesis; coproporphyrinogen-III from 5-aminolevulinate: step 3/4.</text>
</comment>